<sequence>MSTTLVTSRRQQSATTSTSSRRQPATSSTSRSPTATASTTTTTSSPKATSQSSLESNSAFDQIETPVSSPSTAEPSIQPSSIYTSTAPIPTCSTTSECSGDRICSDGKCVTLDSASLFGGADSNPTSKLTTGSAVGVGIGLVVVMMLLVTIAFWIWRCRGKRPRKWSVEARMPVTLSRTPSNATDQKTLVASMPNSPQNAVFGATNTMTPGLFARVVAPQEIKEVGLRRSVSTNKKALPLLPLPQLPLPPIPKETKVYAINVSINKSMIMDEDMMQAVSPMRGNDTPRSSTPRDRAPRYKFEEYVPPVNNALPPTSISQAPVVNRNSSEYELRQYPKRQLDDDLLSVASSNGGSVPSSPFVETFPTSNSEECQTLSLPDLPPPSPSFSFRSYEWYQDIIEDPSNGDPSMLRSPARTSTQSMIPKPLFLFPKNKAIIMDPSPSLEPPSPASPGMHLHPNSAAMLSPTSPHFRLSPTVYTPPPRQPQQSVQKRITPPLASARVSALSVASQSTRESRSWVPAEGLYLADEGGLTRYLTFRRGDENHRPTSYSPLT</sequence>
<name>A0A9Q9DUW2_CURCL</name>
<keyword evidence="4 6" id="KW-0472">Membrane</keyword>
<dbReference type="AlphaFoldDB" id="A0A9Q9DUW2"/>
<keyword evidence="2 6" id="KW-0812">Transmembrane</keyword>
<protein>
    <submittedName>
        <fullName evidence="7">Uncharacterized protein</fullName>
    </submittedName>
</protein>
<evidence type="ECO:0000256" key="4">
    <source>
        <dbReference type="ARBA" id="ARBA00023136"/>
    </source>
</evidence>
<gene>
    <name evidence="7" type="ORF">yc1106_06483</name>
</gene>
<feature type="compositionally biased region" description="Polar residues" evidence="5">
    <location>
        <begin position="54"/>
        <end position="86"/>
    </location>
</feature>
<dbReference type="PANTHER" id="PTHR15549">
    <property type="entry name" value="PAIRED IMMUNOGLOBULIN-LIKE TYPE 2 RECEPTOR"/>
    <property type="match status" value="1"/>
</dbReference>
<feature type="transmembrane region" description="Helical" evidence="6">
    <location>
        <begin position="134"/>
        <end position="156"/>
    </location>
</feature>
<keyword evidence="8" id="KW-1185">Reference proteome</keyword>
<dbReference type="GO" id="GO:0016020">
    <property type="term" value="C:membrane"/>
    <property type="evidence" value="ECO:0007669"/>
    <property type="project" value="UniProtKB-SubCell"/>
</dbReference>
<evidence type="ECO:0000313" key="8">
    <source>
        <dbReference type="Proteomes" id="UP001056012"/>
    </source>
</evidence>
<evidence type="ECO:0000256" key="3">
    <source>
        <dbReference type="ARBA" id="ARBA00022989"/>
    </source>
</evidence>
<evidence type="ECO:0000256" key="2">
    <source>
        <dbReference type="ARBA" id="ARBA00022692"/>
    </source>
</evidence>
<reference evidence="7" key="1">
    <citation type="submission" date="2021-12" db="EMBL/GenBank/DDBJ databases">
        <title>Curvularia clavata genome.</title>
        <authorList>
            <person name="Cao Y."/>
        </authorList>
    </citation>
    <scope>NUCLEOTIDE SEQUENCE</scope>
    <source>
        <strain evidence="7">Yc1106</strain>
    </source>
</reference>
<keyword evidence="3 6" id="KW-1133">Transmembrane helix</keyword>
<dbReference type="EMBL" id="CP089277">
    <property type="protein sequence ID" value="USP79209.1"/>
    <property type="molecule type" value="Genomic_DNA"/>
</dbReference>
<feature type="region of interest" description="Disordered" evidence="5">
    <location>
        <begin position="1"/>
        <end position="86"/>
    </location>
</feature>
<evidence type="ECO:0000256" key="5">
    <source>
        <dbReference type="SAM" id="MobiDB-lite"/>
    </source>
</evidence>
<feature type="compositionally biased region" description="Low complexity" evidence="5">
    <location>
        <begin position="7"/>
        <end position="53"/>
    </location>
</feature>
<proteinExistence type="predicted"/>
<evidence type="ECO:0000256" key="6">
    <source>
        <dbReference type="SAM" id="Phobius"/>
    </source>
</evidence>
<dbReference type="Proteomes" id="UP001056012">
    <property type="component" value="Chromosome 4"/>
</dbReference>
<dbReference type="VEuPathDB" id="FungiDB:yc1106_06483"/>
<dbReference type="OrthoDB" id="3795730at2759"/>
<dbReference type="PANTHER" id="PTHR15549:SF30">
    <property type="entry name" value="MID2 DOMAIN-CONTAINING PROTEIN"/>
    <property type="match status" value="1"/>
</dbReference>
<evidence type="ECO:0000256" key="1">
    <source>
        <dbReference type="ARBA" id="ARBA00004167"/>
    </source>
</evidence>
<accession>A0A9Q9DUW2</accession>
<organism evidence="7 8">
    <name type="scientific">Curvularia clavata</name>
    <dbReference type="NCBI Taxonomy" id="95742"/>
    <lineage>
        <taxon>Eukaryota</taxon>
        <taxon>Fungi</taxon>
        <taxon>Dikarya</taxon>
        <taxon>Ascomycota</taxon>
        <taxon>Pezizomycotina</taxon>
        <taxon>Dothideomycetes</taxon>
        <taxon>Pleosporomycetidae</taxon>
        <taxon>Pleosporales</taxon>
        <taxon>Pleosporineae</taxon>
        <taxon>Pleosporaceae</taxon>
        <taxon>Curvularia</taxon>
    </lineage>
</organism>
<dbReference type="GO" id="GO:0071944">
    <property type="term" value="C:cell periphery"/>
    <property type="evidence" value="ECO:0007669"/>
    <property type="project" value="UniProtKB-ARBA"/>
</dbReference>
<evidence type="ECO:0000313" key="7">
    <source>
        <dbReference type="EMBL" id="USP79209.1"/>
    </source>
</evidence>
<dbReference type="InterPro" id="IPR051694">
    <property type="entry name" value="Immunoregulatory_rcpt-like"/>
</dbReference>
<comment type="subcellular location">
    <subcellularLocation>
        <location evidence="1">Membrane</location>
        <topology evidence="1">Single-pass membrane protein</topology>
    </subcellularLocation>
</comment>